<dbReference type="Proteomes" id="UP000789405">
    <property type="component" value="Unassembled WGS sequence"/>
</dbReference>
<organism evidence="3 4">
    <name type="scientific">Dentiscutata erythropus</name>
    <dbReference type="NCBI Taxonomy" id="1348616"/>
    <lineage>
        <taxon>Eukaryota</taxon>
        <taxon>Fungi</taxon>
        <taxon>Fungi incertae sedis</taxon>
        <taxon>Mucoromycota</taxon>
        <taxon>Glomeromycotina</taxon>
        <taxon>Glomeromycetes</taxon>
        <taxon>Diversisporales</taxon>
        <taxon>Gigasporaceae</taxon>
        <taxon>Dentiscutata</taxon>
    </lineage>
</organism>
<feature type="repeat" description="PPR" evidence="2">
    <location>
        <begin position="358"/>
        <end position="392"/>
    </location>
</feature>
<feature type="repeat" description="PPR" evidence="2">
    <location>
        <begin position="253"/>
        <end position="287"/>
    </location>
</feature>
<feature type="repeat" description="PPR" evidence="2">
    <location>
        <begin position="323"/>
        <end position="357"/>
    </location>
</feature>
<dbReference type="OrthoDB" id="185373at2759"/>
<feature type="repeat" description="PPR" evidence="2">
    <location>
        <begin position="393"/>
        <end position="427"/>
    </location>
</feature>
<dbReference type="EMBL" id="CAJVPY010024963">
    <property type="protein sequence ID" value="CAG8787555.1"/>
    <property type="molecule type" value="Genomic_DNA"/>
</dbReference>
<feature type="non-terminal residue" evidence="3">
    <location>
        <position position="568"/>
    </location>
</feature>
<sequence>MYPSEKRICVVLNNLIQQGLLGKETEKFSPLTSFQPPKSCGNTIAEYFWNINEKQTRPCKESAKTFFNSESSWLRQLDRSTLSPRVKKFKGHQQWYRNLHYTKTKNLKFISRSRASPLLLRLKRQGFPLYCSKKHRWIYQVPKNDEKCWTEAKPFKFNEHIEKKIFSNKSDEPQKGTLNQMNDNKGTLLVKQSPSRLSKYLELSKKRSLHLLTENDFNAILHCLFAPYWKPKNVLYWLNRIYSDIKENGLHLNKYTYETIVNLYIISGNFSKAEFIHTEMIKENLIPTRKTYNLVLHMYARVGNIQRCLELVQEMKMNLIPPSLTTYNTHILSYVRNLNITGAHFVLQEMKRQGVKPDVITFNTMINGFLNFHNFKGAEQCFDIMLSMGIAPNVITFNTIMSGYLGVGDFQSVEDTYDKMLKQKIKPGLDTYHILATAFARMGKTEQVLLIIDQIIANGWHVLRAYNILINMYVKMNDLGMAYKIYDRILSSGLQPNVVTFNTFITGHINQRNLKEALKCYDEMLKRGISPNVNVFNNLLRGYLHVYGMQSSRKIFEQMVEHNLSPDQ</sequence>
<evidence type="ECO:0000313" key="3">
    <source>
        <dbReference type="EMBL" id="CAG8787555.1"/>
    </source>
</evidence>
<proteinExistence type="predicted"/>
<dbReference type="SUPFAM" id="SSF81901">
    <property type="entry name" value="HCP-like"/>
    <property type="match status" value="1"/>
</dbReference>
<feature type="repeat" description="PPR" evidence="2">
    <location>
        <begin position="462"/>
        <end position="496"/>
    </location>
</feature>
<dbReference type="Pfam" id="PF01535">
    <property type="entry name" value="PPR"/>
    <property type="match status" value="1"/>
</dbReference>
<evidence type="ECO:0000313" key="4">
    <source>
        <dbReference type="Proteomes" id="UP000789405"/>
    </source>
</evidence>
<keyword evidence="1" id="KW-0677">Repeat</keyword>
<dbReference type="NCBIfam" id="TIGR00756">
    <property type="entry name" value="PPR"/>
    <property type="match status" value="6"/>
</dbReference>
<dbReference type="AlphaFoldDB" id="A0A9N9JP13"/>
<dbReference type="InterPro" id="IPR050667">
    <property type="entry name" value="PPR-containing_protein"/>
</dbReference>
<reference evidence="3" key="1">
    <citation type="submission" date="2021-06" db="EMBL/GenBank/DDBJ databases">
        <authorList>
            <person name="Kallberg Y."/>
            <person name="Tangrot J."/>
            <person name="Rosling A."/>
        </authorList>
    </citation>
    <scope>NUCLEOTIDE SEQUENCE</scope>
    <source>
        <strain evidence="3">MA453B</strain>
    </source>
</reference>
<comment type="caution">
    <text evidence="3">The sequence shown here is derived from an EMBL/GenBank/DDBJ whole genome shotgun (WGS) entry which is preliminary data.</text>
</comment>
<dbReference type="Gene3D" id="1.25.40.10">
    <property type="entry name" value="Tetratricopeptide repeat domain"/>
    <property type="match status" value="3"/>
</dbReference>
<dbReference type="PROSITE" id="PS51375">
    <property type="entry name" value="PPR"/>
    <property type="match status" value="8"/>
</dbReference>
<evidence type="ECO:0000256" key="1">
    <source>
        <dbReference type="ARBA" id="ARBA00022737"/>
    </source>
</evidence>
<gene>
    <name evidence="3" type="ORF">DERYTH_LOCUS20730</name>
</gene>
<accession>A0A9N9JP13</accession>
<dbReference type="InterPro" id="IPR002885">
    <property type="entry name" value="PPR_rpt"/>
</dbReference>
<dbReference type="InterPro" id="IPR011990">
    <property type="entry name" value="TPR-like_helical_dom_sf"/>
</dbReference>
<dbReference type="Pfam" id="PF13041">
    <property type="entry name" value="PPR_2"/>
    <property type="match status" value="1"/>
</dbReference>
<feature type="repeat" description="PPR" evidence="2">
    <location>
        <begin position="532"/>
        <end position="566"/>
    </location>
</feature>
<dbReference type="PANTHER" id="PTHR47939:SF13">
    <property type="entry name" value="OS03G0201400 PROTEIN"/>
    <property type="match status" value="1"/>
</dbReference>
<keyword evidence="4" id="KW-1185">Reference proteome</keyword>
<name>A0A9N9JP13_9GLOM</name>
<dbReference type="Pfam" id="PF13812">
    <property type="entry name" value="PPR_3"/>
    <property type="match status" value="2"/>
</dbReference>
<feature type="repeat" description="PPR" evidence="2">
    <location>
        <begin position="288"/>
        <end position="322"/>
    </location>
</feature>
<protein>
    <submittedName>
        <fullName evidence="3">1273_t:CDS:1</fullName>
    </submittedName>
</protein>
<dbReference type="PANTHER" id="PTHR47939">
    <property type="entry name" value="MEMBRANE-ASSOCIATED SALT-INDUCIBLE PROTEIN-LIKE"/>
    <property type="match status" value="1"/>
</dbReference>
<evidence type="ECO:0000256" key="2">
    <source>
        <dbReference type="PROSITE-ProRule" id="PRU00708"/>
    </source>
</evidence>
<feature type="repeat" description="PPR" evidence="2">
    <location>
        <begin position="497"/>
        <end position="531"/>
    </location>
</feature>